<keyword evidence="3" id="KW-0812">Transmembrane</keyword>
<evidence type="ECO:0000256" key="5">
    <source>
        <dbReference type="ARBA" id="ARBA00022989"/>
    </source>
</evidence>
<dbReference type="PROSITE" id="PS50011">
    <property type="entry name" value="PROTEIN_KINASE_DOM"/>
    <property type="match status" value="1"/>
</dbReference>
<dbReference type="InterPro" id="IPR032675">
    <property type="entry name" value="LRR_dom_sf"/>
</dbReference>
<evidence type="ECO:0000256" key="4">
    <source>
        <dbReference type="ARBA" id="ARBA00022737"/>
    </source>
</evidence>
<dbReference type="SMART" id="SM00220">
    <property type="entry name" value="S_TKc"/>
    <property type="match status" value="1"/>
</dbReference>
<dbReference type="eggNOG" id="ENOG502QWQH">
    <property type="taxonomic scope" value="Eukaryota"/>
</dbReference>
<dbReference type="PROSITE" id="PS51450">
    <property type="entry name" value="LRR"/>
    <property type="match status" value="2"/>
</dbReference>
<dbReference type="InterPro" id="IPR001611">
    <property type="entry name" value="Leu-rich_rpt"/>
</dbReference>
<reference evidence="9" key="1">
    <citation type="submission" date="2013-07" db="EMBL/GenBank/DDBJ databases">
        <title>The genome of Eucalyptus grandis.</title>
        <authorList>
            <person name="Schmutz J."/>
            <person name="Hayes R."/>
            <person name="Myburg A."/>
            <person name="Tuskan G."/>
            <person name="Grattapaglia D."/>
            <person name="Rokhsar D.S."/>
        </authorList>
    </citation>
    <scope>NUCLEOTIDE SEQUENCE</scope>
    <source>
        <tissue evidence="9">Leaf extractions</tissue>
    </source>
</reference>
<dbReference type="GO" id="GO:0005524">
    <property type="term" value="F:ATP binding"/>
    <property type="evidence" value="ECO:0007669"/>
    <property type="project" value="InterPro"/>
</dbReference>
<feature type="region of interest" description="Disordered" evidence="7">
    <location>
        <begin position="1"/>
        <end position="35"/>
    </location>
</feature>
<keyword evidence="2" id="KW-0433">Leucine-rich repeat</keyword>
<dbReference type="Pfam" id="PF13855">
    <property type="entry name" value="LRR_8"/>
    <property type="match status" value="1"/>
</dbReference>
<dbReference type="PROSITE" id="PS00108">
    <property type="entry name" value="PROTEIN_KINASE_ST"/>
    <property type="match status" value="1"/>
</dbReference>
<dbReference type="Gene3D" id="3.80.10.10">
    <property type="entry name" value="Ribonuclease Inhibitor"/>
    <property type="match status" value="1"/>
</dbReference>
<evidence type="ECO:0000313" key="9">
    <source>
        <dbReference type="EMBL" id="KCW84090.1"/>
    </source>
</evidence>
<dbReference type="KEGG" id="egr:104423330"/>
<dbReference type="InterPro" id="IPR008271">
    <property type="entry name" value="Ser/Thr_kinase_AS"/>
</dbReference>
<dbReference type="PANTHER" id="PTHR24359:SF1">
    <property type="entry name" value="INHIBITOR OF NUCLEAR FACTOR KAPPA-B KINASE EPSILON SUBUNIT HOMOLOG 1-RELATED"/>
    <property type="match status" value="1"/>
</dbReference>
<keyword evidence="5" id="KW-1133">Transmembrane helix</keyword>
<evidence type="ECO:0000256" key="2">
    <source>
        <dbReference type="ARBA" id="ARBA00022614"/>
    </source>
</evidence>
<evidence type="ECO:0000256" key="1">
    <source>
        <dbReference type="ARBA" id="ARBA00004370"/>
    </source>
</evidence>
<keyword evidence="6" id="KW-0472">Membrane</keyword>
<evidence type="ECO:0000256" key="6">
    <source>
        <dbReference type="ARBA" id="ARBA00023136"/>
    </source>
</evidence>
<dbReference type="OMA" id="GMMLQDH"/>
<dbReference type="FunFam" id="1.10.510.10:FF:000988">
    <property type="entry name" value="Leucine-rich repeat protein kinase family protein"/>
    <property type="match status" value="1"/>
</dbReference>
<organism evidence="9">
    <name type="scientific">Eucalyptus grandis</name>
    <name type="common">Flooded gum</name>
    <dbReference type="NCBI Taxonomy" id="71139"/>
    <lineage>
        <taxon>Eukaryota</taxon>
        <taxon>Viridiplantae</taxon>
        <taxon>Streptophyta</taxon>
        <taxon>Embryophyta</taxon>
        <taxon>Tracheophyta</taxon>
        <taxon>Spermatophyta</taxon>
        <taxon>Magnoliopsida</taxon>
        <taxon>eudicotyledons</taxon>
        <taxon>Gunneridae</taxon>
        <taxon>Pentapetalae</taxon>
        <taxon>rosids</taxon>
        <taxon>malvids</taxon>
        <taxon>Myrtales</taxon>
        <taxon>Myrtaceae</taxon>
        <taxon>Myrtoideae</taxon>
        <taxon>Eucalypteae</taxon>
        <taxon>Eucalyptus</taxon>
    </lineage>
</organism>
<accession>A0A059D1J8</accession>
<dbReference type="InterPro" id="IPR055164">
    <property type="entry name" value="EDR1/CTR1/ARMC3-like_pept-like"/>
</dbReference>
<dbReference type="EMBL" id="KK198754">
    <property type="protein sequence ID" value="KCW84090.1"/>
    <property type="molecule type" value="Genomic_DNA"/>
</dbReference>
<name>A0A059D1J8_EUCGR</name>
<proteinExistence type="predicted"/>
<dbReference type="OrthoDB" id="1394818at2759"/>
<comment type="subcellular location">
    <subcellularLocation>
        <location evidence="1">Membrane</location>
    </subcellularLocation>
</comment>
<evidence type="ECO:0000256" key="3">
    <source>
        <dbReference type="ARBA" id="ARBA00022692"/>
    </source>
</evidence>
<dbReference type="Pfam" id="PF14381">
    <property type="entry name" value="EDR1_CTR1_ARMC3_pept"/>
    <property type="match status" value="1"/>
</dbReference>
<dbReference type="Gramene" id="KCW84090">
    <property type="protein sequence ID" value="KCW84090"/>
    <property type="gene ID" value="EUGRSUZ_B00983"/>
</dbReference>
<dbReference type="Pfam" id="PF00069">
    <property type="entry name" value="Pkinase"/>
    <property type="match status" value="1"/>
</dbReference>
<dbReference type="SUPFAM" id="SSF52047">
    <property type="entry name" value="RNI-like"/>
    <property type="match status" value="1"/>
</dbReference>
<dbReference type="GO" id="GO:0004674">
    <property type="term" value="F:protein serine/threonine kinase activity"/>
    <property type="evidence" value="ECO:0000318"/>
    <property type="project" value="GO_Central"/>
</dbReference>
<sequence>MQGECDAAPPENPEPPSPTRDSPAGQGGGGGSDDDLCLDVSGENLEYPLLSPALNGSAVKDLYLYKNEFSLLPKWVGELRRLKTLKFFANEVNLFPSELGSLVGLECLQVKISPPGLNGLALHKLEGLKELELSKALRRPSVFPLLSEIAQLKCLTKLSVCHFSIRCLPPEIACLNKLEYLDLSFNKMKSLPNEISYLNSLTSLKVANNKLVELPSGLSSLRQLGVLDLSNNRLTSIGPLELDSMQSLRSLNLQHNKLLSFQIPSWISCDIDGKELPNDDCTNSLAEMEVYESTPDDERTIACSSSCHTSASSLAGSASNARCFSAWKSSKRWKRRNYLQQKARLERLNSSRKGKGEKYPEELTKKGDEMCKLSNDDASRDAASEITCEDGGDNALISGEIGSENVLSSVGEDGISSNSELKVENDSNVAFDSASRQQDVTVMSNASTDEQDAESLVGKHEVSIKCKRNCDQHLDNPKPWKCRRPADESLDLSRQYCDFSFCGVEDYLPDGFYDAGRDQPFMPLSSYERNLPIDSREVILVDRDRDEVLDAVTLSAQGLVSRFKRLNSLTKDQELEDCTLQISSLLALFVSDHFGGCDRTAIIERTRKAVSGSNYRKPFVCTCLTGNRDYVDSSVDQMLNNQDIILSDLCEKSLQSMKARQSSVIIPIGSLKFGVCRHRAILMKYLCDRMVPPVPCELVRGYLDFSPHAWNIILVKKGDLWVRMVVDACRPLDIREETDPEYACRYIPLRRFRDSLSMEAISKSGCVLPSLSTSDEIYRGASTSIVHCTNTSANVVAKVRSLEVCGNSVEEIRTFEYSCLGEVRILSALQHACIVEMYGHQISSQRVTSADANPERRMWRSAIYMEYVKGGSLKDYLEKLSKSDEKRVPVNMGLFIARDVASALVELHSRHIIHRDIKSENILIDLDARRADGTPIVKLCDFDRAVPLRSSIHTCCIAHIGVHPPDTCVGTPRWMAPEVLQTMHKRGSYGLEVDIWSYGCLIFELLTLQVPYSGLSEARIHDLIQGGERPKLTDEMDSLASLNDHTTMGSGSKSEGPEVEREALRFLVDLFRRCTTKNPADRPSARDIYDSILVHVRDFINIHGREPEQSIIKQS</sequence>
<dbReference type="Gene3D" id="1.10.510.10">
    <property type="entry name" value="Transferase(Phosphotransferase) domain 1"/>
    <property type="match status" value="1"/>
</dbReference>
<protein>
    <recommendedName>
        <fullName evidence="8">Protein kinase domain-containing protein</fullName>
    </recommendedName>
</protein>
<dbReference type="InParanoid" id="A0A059D1J8"/>
<feature type="domain" description="Protein kinase" evidence="8">
    <location>
        <begin position="771"/>
        <end position="1100"/>
    </location>
</feature>
<dbReference type="InterPro" id="IPR000719">
    <property type="entry name" value="Prot_kinase_dom"/>
</dbReference>
<evidence type="ECO:0000259" key="8">
    <source>
        <dbReference type="PROSITE" id="PS50011"/>
    </source>
</evidence>
<dbReference type="SUPFAM" id="SSF56112">
    <property type="entry name" value="Protein kinase-like (PK-like)"/>
    <property type="match status" value="1"/>
</dbReference>
<dbReference type="FunCoup" id="A0A059D1J8">
    <property type="interactions" value="1752"/>
</dbReference>
<dbReference type="AlphaFoldDB" id="A0A059D1J8"/>
<dbReference type="PRINTS" id="PR00019">
    <property type="entry name" value="LEURICHRPT"/>
</dbReference>
<dbReference type="GO" id="GO:0016020">
    <property type="term" value="C:membrane"/>
    <property type="evidence" value="ECO:0007669"/>
    <property type="project" value="UniProtKB-SubCell"/>
</dbReference>
<gene>
    <name evidence="9" type="ORF">EUGRSUZ_B00983</name>
</gene>
<dbReference type="PANTHER" id="PTHR24359">
    <property type="entry name" value="SERINE/THREONINE-PROTEIN KINASE SBK1"/>
    <property type="match status" value="1"/>
</dbReference>
<dbReference type="SMART" id="SM00369">
    <property type="entry name" value="LRR_TYP"/>
    <property type="match status" value="5"/>
</dbReference>
<dbReference type="InterPro" id="IPR003591">
    <property type="entry name" value="Leu-rich_rpt_typical-subtyp"/>
</dbReference>
<dbReference type="InterPro" id="IPR011009">
    <property type="entry name" value="Kinase-like_dom_sf"/>
</dbReference>
<dbReference type="Pfam" id="PF00560">
    <property type="entry name" value="LRR_1"/>
    <property type="match status" value="1"/>
</dbReference>
<evidence type="ECO:0000256" key="7">
    <source>
        <dbReference type="SAM" id="MobiDB-lite"/>
    </source>
</evidence>
<keyword evidence="4" id="KW-0677">Repeat</keyword>